<protein>
    <submittedName>
        <fullName evidence="9">Cobalt-zinc-cadmium resistance protein CzcA</fullName>
    </submittedName>
</protein>
<dbReference type="Gene3D" id="3.30.70.1320">
    <property type="entry name" value="Multidrug efflux transporter AcrB pore domain like"/>
    <property type="match status" value="1"/>
</dbReference>
<dbReference type="InterPro" id="IPR004763">
    <property type="entry name" value="CusA-like"/>
</dbReference>
<comment type="caution">
    <text evidence="9">The sequence shown here is derived from an EMBL/GenBank/DDBJ whole genome shotgun (WGS) entry which is preliminary data.</text>
</comment>
<sequence>MLNAIIRASIVNRLLVVLGLLGLVIAGLMLLPRLALDAFPDVTNVQVVVNTQAKGLAAAEVEQLITYPVEAAMYGLKGVEAVRSTSMTGLSVVTVVFKESTNIDFARQQVFQQLQAAKEDIPKEAGTPEIGPNTSGLGEVLYYTLYSATPGQYDQMALRSVNDWIVKPLLKPSEGVVDVLSFGGSVRQYQVNIDPSKLIAYQLSVKDVEEALTRNNRNAGGWYQDRGAEQLVIRGEGWMRSGAQGLEDVGATPVKEADGVVVRVRDLGQIVLGGEIRQGATMLSLRDKAGRPKQMGEVVTGVVLKRIGANTNATIKAVQERLPLVQKALPPGVRLKVVYDQSSLVQKAVGTVSKALIESFVLIVIVLIAFLMNLRAAFLVLLSVPVSILAALIAMALFGVSANLMSLGGLAIAIGMMVDGSVVMMENIFARLTGKNNLDWRERIDLAAREVAQPVFFAVLIIIIVFAPLFSLEGVEGKMFQPMALSIVFGLLASLLVALVVIPALASYLFRGPVVHRESPVLRPVERFYRRVLLWIRGRQKLVLGSAVGGLIFSLALLPFLGTEFVPELKEGTMSVRATLAPSASLKTSLEMAPKIAATLMKFPEVTYALSRTGRAEVGGDPEQVNNTEILVGLKPENTWTSTKTLEGLREKMQEALSVYPGVQFSFSQPIATRVDELLSGVKADLAIKLIGPDLAVLEKKGREIEALTAKIRGASDVAMEQIAGEAQLSVKPNRDVLSRYGLSVADVMEVVENAIGGTAAGQIINGNERYDIYVRLAEPFRGSPEAIRDLILRAPGGALLRLGDAAKVEIVSGPPQIRRDDVQRRVVIQANVEGRDMGGLVEELQAKIASEVKLPPGYTVVFGGQFENQKRAEAKLMVVVPVSLGLIFLLLYFAFGSAGQAGLIMLNVPLAMIGGIVALFVSGTYLSVPGSIGFIALFGVAVLNGVVLVSAINRNIADGMELLEAIEAGALSRLRPVLMTAAIAGLGLVPLLLSSGVGAEVQRPLATVVIGGLITSTLLTLVVLPCAYAWASRRILAK</sequence>
<dbReference type="GO" id="GO:0008324">
    <property type="term" value="F:monoatomic cation transmembrane transporter activity"/>
    <property type="evidence" value="ECO:0007669"/>
    <property type="project" value="InterPro"/>
</dbReference>
<dbReference type="InterPro" id="IPR001036">
    <property type="entry name" value="Acrflvin-R"/>
</dbReference>
<feature type="transmembrane region" description="Helical" evidence="8">
    <location>
        <begin position="903"/>
        <end position="927"/>
    </location>
</feature>
<gene>
    <name evidence="9" type="ORF">FHS83_002081</name>
</gene>
<dbReference type="GO" id="GO:0042910">
    <property type="term" value="F:xenobiotic transmembrane transporter activity"/>
    <property type="evidence" value="ECO:0007669"/>
    <property type="project" value="TreeGrafter"/>
</dbReference>
<keyword evidence="5 8" id="KW-0812">Transmembrane</keyword>
<evidence type="ECO:0000256" key="8">
    <source>
        <dbReference type="SAM" id="Phobius"/>
    </source>
</evidence>
<keyword evidence="10" id="KW-1185">Reference proteome</keyword>
<evidence type="ECO:0000313" key="9">
    <source>
        <dbReference type="EMBL" id="NIK88763.1"/>
    </source>
</evidence>
<evidence type="ECO:0000256" key="2">
    <source>
        <dbReference type="ARBA" id="ARBA00010942"/>
    </source>
</evidence>
<dbReference type="SUPFAM" id="SSF82714">
    <property type="entry name" value="Multidrug efflux transporter AcrB TolC docking domain, DN and DC subdomains"/>
    <property type="match status" value="2"/>
</dbReference>
<feature type="transmembrane region" description="Helical" evidence="8">
    <location>
        <begin position="542"/>
        <end position="561"/>
    </location>
</feature>
<feature type="transmembrane region" description="Helical" evidence="8">
    <location>
        <begin position="483"/>
        <end position="510"/>
    </location>
</feature>
<evidence type="ECO:0000256" key="3">
    <source>
        <dbReference type="ARBA" id="ARBA00022448"/>
    </source>
</evidence>
<dbReference type="Gene3D" id="3.30.70.1430">
    <property type="entry name" value="Multidrug efflux transporter AcrB pore domain"/>
    <property type="match status" value="2"/>
</dbReference>
<proteinExistence type="inferred from homology"/>
<feature type="transmembrane region" description="Helical" evidence="8">
    <location>
        <begin position="378"/>
        <end position="398"/>
    </location>
</feature>
<dbReference type="RefSeq" id="WP_167082909.1">
    <property type="nucleotide sequence ID" value="NZ_BAAADC010000001.1"/>
</dbReference>
<name>A0A846MZM4_9PROT</name>
<dbReference type="NCBIfam" id="TIGR00914">
    <property type="entry name" value="2A0601"/>
    <property type="match status" value="1"/>
</dbReference>
<feature type="transmembrane region" description="Helical" evidence="8">
    <location>
        <begin position="451"/>
        <end position="471"/>
    </location>
</feature>
<organism evidence="9 10">
    <name type="scientific">Rhizomicrobium palustre</name>
    <dbReference type="NCBI Taxonomy" id="189966"/>
    <lineage>
        <taxon>Bacteria</taxon>
        <taxon>Pseudomonadati</taxon>
        <taxon>Pseudomonadota</taxon>
        <taxon>Alphaproteobacteria</taxon>
        <taxon>Micropepsales</taxon>
        <taxon>Micropepsaceae</taxon>
        <taxon>Rhizomicrobium</taxon>
    </lineage>
</organism>
<feature type="transmembrane region" description="Helical" evidence="8">
    <location>
        <begin position="1006"/>
        <end position="1032"/>
    </location>
</feature>
<feature type="transmembrane region" description="Helical" evidence="8">
    <location>
        <begin position="933"/>
        <end position="954"/>
    </location>
</feature>
<dbReference type="PANTHER" id="PTHR32063">
    <property type="match status" value="1"/>
</dbReference>
<dbReference type="Gene3D" id="1.20.1640.10">
    <property type="entry name" value="Multidrug efflux transporter AcrB transmembrane domain"/>
    <property type="match status" value="2"/>
</dbReference>
<dbReference type="EMBL" id="JAASRM010000001">
    <property type="protein sequence ID" value="NIK88763.1"/>
    <property type="molecule type" value="Genomic_DNA"/>
</dbReference>
<dbReference type="SUPFAM" id="SSF82693">
    <property type="entry name" value="Multidrug efflux transporter AcrB pore domain, PN1, PN2, PC1 and PC2 subdomains"/>
    <property type="match status" value="3"/>
</dbReference>
<comment type="similarity">
    <text evidence="2">Belongs to the resistance-nodulation-cell division (RND) (TC 2.A.6) family.</text>
</comment>
<evidence type="ECO:0000256" key="5">
    <source>
        <dbReference type="ARBA" id="ARBA00022692"/>
    </source>
</evidence>
<evidence type="ECO:0000256" key="6">
    <source>
        <dbReference type="ARBA" id="ARBA00022989"/>
    </source>
</evidence>
<evidence type="ECO:0000256" key="7">
    <source>
        <dbReference type="ARBA" id="ARBA00023136"/>
    </source>
</evidence>
<accession>A0A846MZM4</accession>
<evidence type="ECO:0000313" key="10">
    <source>
        <dbReference type="Proteomes" id="UP000570514"/>
    </source>
</evidence>
<keyword evidence="6 8" id="KW-1133">Transmembrane helix</keyword>
<reference evidence="9 10" key="1">
    <citation type="submission" date="2020-03" db="EMBL/GenBank/DDBJ databases">
        <title>Genomic Encyclopedia of Type Strains, Phase IV (KMG-IV): sequencing the most valuable type-strain genomes for metagenomic binning, comparative biology and taxonomic classification.</title>
        <authorList>
            <person name="Goeker M."/>
        </authorList>
    </citation>
    <scope>NUCLEOTIDE SEQUENCE [LARGE SCALE GENOMIC DNA]</scope>
    <source>
        <strain evidence="9 10">DSM 19867</strain>
    </source>
</reference>
<dbReference type="Gene3D" id="3.30.2090.10">
    <property type="entry name" value="Multidrug efflux transporter AcrB TolC docking domain, DN and DC subdomains"/>
    <property type="match status" value="2"/>
</dbReference>
<evidence type="ECO:0000256" key="4">
    <source>
        <dbReference type="ARBA" id="ARBA00022475"/>
    </source>
</evidence>
<dbReference type="SUPFAM" id="SSF82866">
    <property type="entry name" value="Multidrug efflux transporter AcrB transmembrane domain"/>
    <property type="match status" value="2"/>
</dbReference>
<evidence type="ECO:0000256" key="1">
    <source>
        <dbReference type="ARBA" id="ARBA00004651"/>
    </source>
</evidence>
<dbReference type="PRINTS" id="PR00702">
    <property type="entry name" value="ACRIFLAVINRP"/>
</dbReference>
<keyword evidence="3" id="KW-0813">Transport</keyword>
<feature type="transmembrane region" description="Helical" evidence="8">
    <location>
        <begin position="877"/>
        <end position="896"/>
    </location>
</feature>
<dbReference type="GO" id="GO:0005886">
    <property type="term" value="C:plasma membrane"/>
    <property type="evidence" value="ECO:0007669"/>
    <property type="project" value="UniProtKB-SubCell"/>
</dbReference>
<dbReference type="Proteomes" id="UP000570514">
    <property type="component" value="Unassembled WGS sequence"/>
</dbReference>
<dbReference type="AlphaFoldDB" id="A0A846MZM4"/>
<dbReference type="Pfam" id="PF00873">
    <property type="entry name" value="ACR_tran"/>
    <property type="match status" value="1"/>
</dbReference>
<keyword evidence="4" id="KW-1003">Cell membrane</keyword>
<dbReference type="InterPro" id="IPR027463">
    <property type="entry name" value="AcrB_DN_DC_subdom"/>
</dbReference>
<dbReference type="PANTHER" id="PTHR32063:SF24">
    <property type="entry name" value="CATION EFFLUX SYSTEM (ACRB_ACRD_ACRF FAMILY)"/>
    <property type="match status" value="1"/>
</dbReference>
<feature type="transmembrane region" description="Helical" evidence="8">
    <location>
        <begin position="404"/>
        <end position="430"/>
    </location>
</feature>
<feature type="transmembrane region" description="Helical" evidence="8">
    <location>
        <begin position="352"/>
        <end position="371"/>
    </location>
</feature>
<comment type="subcellular location">
    <subcellularLocation>
        <location evidence="1">Cell membrane</location>
        <topology evidence="1">Multi-pass membrane protein</topology>
    </subcellularLocation>
</comment>
<keyword evidence="7 8" id="KW-0472">Membrane</keyword>
<feature type="transmembrane region" description="Helical" evidence="8">
    <location>
        <begin position="975"/>
        <end position="994"/>
    </location>
</feature>
<dbReference type="Gene3D" id="3.30.70.1440">
    <property type="entry name" value="Multidrug efflux transporter AcrB pore domain"/>
    <property type="match status" value="1"/>
</dbReference>